<dbReference type="EMBL" id="BDIP01007871">
    <property type="protein sequence ID" value="GIQ91529.1"/>
    <property type="molecule type" value="Genomic_DNA"/>
</dbReference>
<dbReference type="Proteomes" id="UP000265618">
    <property type="component" value="Unassembled WGS sequence"/>
</dbReference>
<keyword evidence="2" id="KW-1185">Reference proteome</keyword>
<dbReference type="SUPFAM" id="SSF51905">
    <property type="entry name" value="FAD/NAD(P)-binding domain"/>
    <property type="match status" value="1"/>
</dbReference>
<dbReference type="OrthoDB" id="432169at2759"/>
<protein>
    <recommendedName>
        <fullName evidence="3">FAD/NAD(P)-binding domain-containing protein</fullName>
    </recommendedName>
</protein>
<evidence type="ECO:0000313" key="2">
    <source>
        <dbReference type="Proteomes" id="UP000265618"/>
    </source>
</evidence>
<organism evidence="1 2">
    <name type="scientific">Kipferlia bialata</name>
    <dbReference type="NCBI Taxonomy" id="797122"/>
    <lineage>
        <taxon>Eukaryota</taxon>
        <taxon>Metamonada</taxon>
        <taxon>Carpediemonas-like organisms</taxon>
        <taxon>Kipferlia</taxon>
    </lineage>
</organism>
<evidence type="ECO:0000313" key="1">
    <source>
        <dbReference type="EMBL" id="GIQ91529.1"/>
    </source>
</evidence>
<evidence type="ECO:0008006" key="3">
    <source>
        <dbReference type="Google" id="ProtNLM"/>
    </source>
</evidence>
<comment type="caution">
    <text evidence="1">The sequence shown here is derived from an EMBL/GenBank/DDBJ whole genome shotgun (WGS) entry which is preliminary data.</text>
</comment>
<dbReference type="AlphaFoldDB" id="A0A9K3GPT1"/>
<gene>
    <name evidence="1" type="ORF">KIPB_014820</name>
</gene>
<accession>A0A9K3GPT1</accession>
<proteinExistence type="predicted"/>
<dbReference type="InterPro" id="IPR036188">
    <property type="entry name" value="FAD/NAD-bd_sf"/>
</dbReference>
<sequence>MCNDANGDIRATGVVVKTDGVERTIDADLVVVAMGARPTLPKFTGEGDE</sequence>
<feature type="non-terminal residue" evidence="1">
    <location>
        <position position="1"/>
    </location>
</feature>
<name>A0A9K3GPT1_9EUKA</name>
<reference evidence="1 2" key="1">
    <citation type="journal article" date="2018" name="PLoS ONE">
        <title>The draft genome of Kipferlia bialata reveals reductive genome evolution in fornicate parasites.</title>
        <authorList>
            <person name="Tanifuji G."/>
            <person name="Takabayashi S."/>
            <person name="Kume K."/>
            <person name="Takagi M."/>
            <person name="Nakayama T."/>
            <person name="Kamikawa R."/>
            <person name="Inagaki Y."/>
            <person name="Hashimoto T."/>
        </authorList>
    </citation>
    <scope>NUCLEOTIDE SEQUENCE [LARGE SCALE GENOMIC DNA]</scope>
    <source>
        <strain evidence="1">NY0173</strain>
    </source>
</reference>